<dbReference type="PRINTS" id="PR00176">
    <property type="entry name" value="NANEUSMPORT"/>
</dbReference>
<feature type="transmembrane region" description="Helical" evidence="6">
    <location>
        <begin position="141"/>
        <end position="162"/>
    </location>
</feature>
<feature type="transmembrane region" description="Helical" evidence="6">
    <location>
        <begin position="454"/>
        <end position="476"/>
    </location>
</feature>
<evidence type="ECO:0000256" key="1">
    <source>
        <dbReference type="ARBA" id="ARBA00004141"/>
    </source>
</evidence>
<organism evidence="7 8">
    <name type="scientific">Methanobrevibacter oralis</name>
    <dbReference type="NCBI Taxonomy" id="66851"/>
    <lineage>
        <taxon>Archaea</taxon>
        <taxon>Methanobacteriati</taxon>
        <taxon>Methanobacteriota</taxon>
        <taxon>Methanomada group</taxon>
        <taxon>Methanobacteria</taxon>
        <taxon>Methanobacteriales</taxon>
        <taxon>Methanobacteriaceae</taxon>
        <taxon>Methanobrevibacter</taxon>
    </lineage>
</organism>
<sequence>MNRQAQWESSLSFIFAMIGAAVGLGNIWRFSYVVYSNGGGSFFIPYFCAILIMAIPFLILEYGIGFKFKKSFSNILKSINPRFEIIAWILVLLVFVVTIYYIVILSWDFIYFISSFNFTWGANTANYFTNFVGGSSNLANVSFLLLPTSIAVGVLWFILWIISRKPVDRGIGLVSKILIPSLFIIMAIIVLYSLTLPGASIGVDTLLKPNWKTLLDINIWLAAFAQIIFSLSMGQAIALTYASYLPENSKLIDNVFVVVFSNSFFEIFTAFGVFSILGFMSFTNNVAIEKLISEGTGLIFIVFPRIFNVMGSFGRILAPLLFLAILFAGITSALGFFEPILNTISNKFNWTRKKTSGILCILGCTFSLLLTTGISSYLVGIIDSFVNQFGILLLIGIQSIVFGYFYGVEKILPILNQNSTIKVGKTWVFIIKYFLPVVLIGMWVIGIIKLFSNASLFEVIIDLIIVFCVLLSSIILTKTKISDKTKFIIIIF</sequence>
<feature type="transmembrane region" description="Helical" evidence="6">
    <location>
        <begin position="358"/>
        <end position="379"/>
    </location>
</feature>
<feature type="transmembrane region" description="Helical" evidence="6">
    <location>
        <begin position="43"/>
        <end position="64"/>
    </location>
</feature>
<feature type="transmembrane region" description="Helical" evidence="6">
    <location>
        <begin position="219"/>
        <end position="244"/>
    </location>
</feature>
<keyword evidence="5 6" id="KW-0472">Membrane</keyword>
<keyword evidence="2" id="KW-0813">Transport</keyword>
<gene>
    <name evidence="7" type="ORF">MBORA_07910</name>
</gene>
<dbReference type="Pfam" id="PF00209">
    <property type="entry name" value="SNF"/>
    <property type="match status" value="2"/>
</dbReference>
<accession>A0A166BEP1</accession>
<evidence type="ECO:0000313" key="7">
    <source>
        <dbReference type="EMBL" id="KZX13241.1"/>
    </source>
</evidence>
<dbReference type="EMBL" id="LWMU01000055">
    <property type="protein sequence ID" value="KZX13241.1"/>
    <property type="molecule type" value="Genomic_DNA"/>
</dbReference>
<dbReference type="InterPro" id="IPR000175">
    <property type="entry name" value="Na/ntran_symport"/>
</dbReference>
<proteinExistence type="predicted"/>
<dbReference type="PANTHER" id="PTHR42948">
    <property type="entry name" value="TRANSPORTER"/>
    <property type="match status" value="1"/>
</dbReference>
<evidence type="ECO:0000256" key="5">
    <source>
        <dbReference type="ARBA" id="ARBA00023136"/>
    </source>
</evidence>
<evidence type="ECO:0000256" key="4">
    <source>
        <dbReference type="ARBA" id="ARBA00022989"/>
    </source>
</evidence>
<feature type="transmembrane region" description="Helical" evidence="6">
    <location>
        <begin position="85"/>
        <end position="103"/>
    </location>
</feature>
<dbReference type="OrthoDB" id="99721at2157"/>
<protein>
    <submittedName>
        <fullName evidence="7">Sodium:neurotransmitter symporter family protein</fullName>
    </submittedName>
</protein>
<comment type="subcellular location">
    <subcellularLocation>
        <location evidence="1">Membrane</location>
        <topology evidence="1">Multi-pass membrane protein</topology>
    </subcellularLocation>
</comment>
<dbReference type="PROSITE" id="PS50267">
    <property type="entry name" value="NA_NEUROTRAN_SYMP_3"/>
    <property type="match status" value="1"/>
</dbReference>
<dbReference type="NCBIfam" id="NF037979">
    <property type="entry name" value="Na_transp"/>
    <property type="match status" value="1"/>
</dbReference>
<feature type="transmembrane region" description="Helical" evidence="6">
    <location>
        <begin position="385"/>
        <end position="406"/>
    </location>
</feature>
<feature type="transmembrane region" description="Helical" evidence="6">
    <location>
        <begin position="256"/>
        <end position="279"/>
    </location>
</feature>
<feature type="transmembrane region" description="Helical" evidence="6">
    <location>
        <begin position="316"/>
        <end position="337"/>
    </location>
</feature>
<keyword evidence="4 6" id="KW-1133">Transmembrane helix</keyword>
<keyword evidence="8" id="KW-1185">Reference proteome</keyword>
<feature type="transmembrane region" description="Helical" evidence="6">
    <location>
        <begin position="427"/>
        <end position="448"/>
    </location>
</feature>
<dbReference type="SUPFAM" id="SSF161070">
    <property type="entry name" value="SNF-like"/>
    <property type="match status" value="1"/>
</dbReference>
<comment type="caution">
    <text evidence="7">The sequence shown here is derived from an EMBL/GenBank/DDBJ whole genome shotgun (WGS) entry which is preliminary data.</text>
</comment>
<dbReference type="GO" id="GO:0016020">
    <property type="term" value="C:membrane"/>
    <property type="evidence" value="ECO:0007669"/>
    <property type="project" value="UniProtKB-SubCell"/>
</dbReference>
<feature type="transmembrane region" description="Helical" evidence="6">
    <location>
        <begin position="12"/>
        <end position="31"/>
    </location>
</feature>
<dbReference type="RefSeq" id="WP_042693591.1">
    <property type="nucleotide sequence ID" value="NZ_CABMAB010000023.1"/>
</dbReference>
<dbReference type="CDD" id="cd10334">
    <property type="entry name" value="SLC6sbd_u1"/>
    <property type="match status" value="1"/>
</dbReference>
<dbReference type="AlphaFoldDB" id="A0A166BEP1"/>
<dbReference type="PATRIC" id="fig|66851.6.peg.869"/>
<dbReference type="PANTHER" id="PTHR42948:SF1">
    <property type="entry name" value="TRANSPORTER"/>
    <property type="match status" value="1"/>
</dbReference>
<evidence type="ECO:0000256" key="6">
    <source>
        <dbReference type="SAM" id="Phobius"/>
    </source>
</evidence>
<dbReference type="InterPro" id="IPR037272">
    <property type="entry name" value="SNS_sf"/>
</dbReference>
<evidence type="ECO:0000256" key="3">
    <source>
        <dbReference type="ARBA" id="ARBA00022692"/>
    </source>
</evidence>
<evidence type="ECO:0000256" key="2">
    <source>
        <dbReference type="ARBA" id="ARBA00022448"/>
    </source>
</evidence>
<dbReference type="Proteomes" id="UP000077428">
    <property type="component" value="Unassembled WGS sequence"/>
</dbReference>
<keyword evidence="3 6" id="KW-0812">Transmembrane</keyword>
<reference evidence="8" key="1">
    <citation type="journal article" date="2016" name="Genome Announc.">
        <title>Draft Genome Sequences of Methanobrevibacter curvatus DSM11111, Methanobrevibacter cuticularis DSM11139, Methanobrevibacter filiformis DSM11501, and Methanobrevibacter oralis DSM7256.</title>
        <authorList>
            <person name="Poehlein A."/>
            <person name="Seedorf H."/>
        </authorList>
    </citation>
    <scope>NUCLEOTIDE SEQUENCE [LARGE SCALE GENOMIC DNA]</scope>
    <source>
        <strain evidence="8">DSM 7256 / JCM 30027 / ZR</strain>
    </source>
</reference>
<evidence type="ECO:0000313" key="8">
    <source>
        <dbReference type="Proteomes" id="UP000077428"/>
    </source>
</evidence>
<name>A0A166BEP1_METOA</name>